<reference evidence="2 3" key="2">
    <citation type="submission" date="2018-11" db="EMBL/GenBank/DDBJ databases">
        <authorList>
            <consortium name="Pathogen Informatics"/>
        </authorList>
    </citation>
    <scope>NUCLEOTIDE SEQUENCE [LARGE SCALE GENOMIC DNA]</scope>
</reference>
<dbReference type="PROSITE" id="PS51029">
    <property type="entry name" value="MADF"/>
    <property type="match status" value="1"/>
</dbReference>
<name>A0A0R3Q5A5_9BILA</name>
<keyword evidence="3" id="KW-1185">Reference proteome</keyword>
<evidence type="ECO:0000313" key="2">
    <source>
        <dbReference type="EMBL" id="VDO08751.1"/>
    </source>
</evidence>
<evidence type="ECO:0000259" key="1">
    <source>
        <dbReference type="PROSITE" id="PS51029"/>
    </source>
</evidence>
<dbReference type="Pfam" id="PF10545">
    <property type="entry name" value="MADF_DNA_bdg"/>
    <property type="match status" value="1"/>
</dbReference>
<feature type="domain" description="MADF" evidence="1">
    <location>
        <begin position="17"/>
        <end position="109"/>
    </location>
</feature>
<dbReference type="WBParaSite" id="BTMF_0000149501-mRNA-1">
    <property type="protein sequence ID" value="BTMF_0000149501-mRNA-1"/>
    <property type="gene ID" value="BTMF_0000149501"/>
</dbReference>
<dbReference type="EMBL" id="UZAG01000529">
    <property type="protein sequence ID" value="VDO08751.1"/>
    <property type="molecule type" value="Genomic_DNA"/>
</dbReference>
<sequence>MLYSDEKFVWTDALRLMLIKEVKRRPIIWSSSSNNFNNMNDKIAYQITKKLHEVSTGICRLTVNHIKNEWKCISNECIRILNRNDEFIQTDASIWRFGYVLKFMLHAITGTEE</sequence>
<gene>
    <name evidence="2" type="ORF">BTMF_LOCUS837</name>
</gene>
<reference evidence="4" key="1">
    <citation type="submission" date="2017-02" db="UniProtKB">
        <authorList>
            <consortium name="WormBaseParasite"/>
        </authorList>
    </citation>
    <scope>IDENTIFICATION</scope>
</reference>
<accession>A0A0R3Q5A5</accession>
<evidence type="ECO:0000313" key="3">
    <source>
        <dbReference type="Proteomes" id="UP000280834"/>
    </source>
</evidence>
<dbReference type="AlphaFoldDB" id="A0A0R3Q5A5"/>
<dbReference type="Proteomes" id="UP000280834">
    <property type="component" value="Unassembled WGS sequence"/>
</dbReference>
<dbReference type="InterPro" id="IPR006578">
    <property type="entry name" value="MADF-dom"/>
</dbReference>
<protein>
    <submittedName>
        <fullName evidence="4">MADF domain-containing protein</fullName>
    </submittedName>
</protein>
<organism evidence="4">
    <name type="scientific">Brugia timori</name>
    <dbReference type="NCBI Taxonomy" id="42155"/>
    <lineage>
        <taxon>Eukaryota</taxon>
        <taxon>Metazoa</taxon>
        <taxon>Ecdysozoa</taxon>
        <taxon>Nematoda</taxon>
        <taxon>Chromadorea</taxon>
        <taxon>Rhabditida</taxon>
        <taxon>Spirurina</taxon>
        <taxon>Spiruromorpha</taxon>
        <taxon>Filarioidea</taxon>
        <taxon>Onchocercidae</taxon>
        <taxon>Brugia</taxon>
    </lineage>
</organism>
<evidence type="ECO:0000313" key="4">
    <source>
        <dbReference type="WBParaSite" id="BTMF_0000149501-mRNA-1"/>
    </source>
</evidence>
<proteinExistence type="predicted"/>